<organism evidence="8 9">
    <name type="scientific">Anaerobium acetethylicum</name>
    <dbReference type="NCBI Taxonomy" id="1619234"/>
    <lineage>
        <taxon>Bacteria</taxon>
        <taxon>Bacillati</taxon>
        <taxon>Bacillota</taxon>
        <taxon>Clostridia</taxon>
        <taxon>Lachnospirales</taxon>
        <taxon>Lachnospiraceae</taxon>
        <taxon>Anaerobium</taxon>
    </lineage>
</organism>
<proteinExistence type="inferred from homology"/>
<feature type="chain" id="PRO_5038509450" evidence="6">
    <location>
        <begin position="31"/>
        <end position="333"/>
    </location>
</feature>
<evidence type="ECO:0000256" key="2">
    <source>
        <dbReference type="ARBA" id="ARBA00007639"/>
    </source>
</evidence>
<comment type="similarity">
    <text evidence="2">Belongs to the bacterial solute-binding protein 2 family.</text>
</comment>
<dbReference type="Pfam" id="PF13407">
    <property type="entry name" value="Peripla_BP_4"/>
    <property type="match status" value="1"/>
</dbReference>
<feature type="signal peptide" evidence="6">
    <location>
        <begin position="1"/>
        <end position="30"/>
    </location>
</feature>
<dbReference type="Proteomes" id="UP000199315">
    <property type="component" value="Unassembled WGS sequence"/>
</dbReference>
<dbReference type="GO" id="GO:0016787">
    <property type="term" value="F:hydrolase activity"/>
    <property type="evidence" value="ECO:0007669"/>
    <property type="project" value="UniProtKB-KW"/>
</dbReference>
<evidence type="ECO:0000313" key="9">
    <source>
        <dbReference type="Proteomes" id="UP000199315"/>
    </source>
</evidence>
<evidence type="ECO:0000313" key="8">
    <source>
        <dbReference type="EMBL" id="SCP97535.1"/>
    </source>
</evidence>
<sequence length="333" mass="36861">MNETMRVKKMQNKKISIVLSVILLLSAVLSGCEQVTQVQQKPYIAVVAKATESRFWKSVASGVSTAATEYGVKVTFEGARNEEDYATQNDLIMKAVENRAQAIVFSAIDANKSLEAIQEARKAGIHVVIIDSGINTEDIDLEISTDNYAAGEMAADAVLANKAQELKIGIVNFDINSANGRQREEGFKNKVLQDKRAEIVDIINVESNISSGNKGTKRMIEEHPEINVIATFNEWTSLGVGYAVEEKEMLEDIQVVGFDSNVILADMLERGSVDALILQNPFSIGYLGIENAYKLIKNNKQSETVIFTDTTLITRENMFDENNQKILFPIENE</sequence>
<dbReference type="InterPro" id="IPR025997">
    <property type="entry name" value="SBP_2_dom"/>
</dbReference>
<dbReference type="GO" id="GO:0030246">
    <property type="term" value="F:carbohydrate binding"/>
    <property type="evidence" value="ECO:0007669"/>
    <property type="project" value="UniProtKB-ARBA"/>
</dbReference>
<keyword evidence="9" id="KW-1185">Reference proteome</keyword>
<dbReference type="STRING" id="1619234.SAMN05421730_101165"/>
<dbReference type="GO" id="GO:0030313">
    <property type="term" value="C:cell envelope"/>
    <property type="evidence" value="ECO:0007669"/>
    <property type="project" value="UniProtKB-SubCell"/>
</dbReference>
<dbReference type="PROSITE" id="PS51257">
    <property type="entry name" value="PROKAR_LIPOPROTEIN"/>
    <property type="match status" value="1"/>
</dbReference>
<reference evidence="8 9" key="1">
    <citation type="submission" date="2016-09" db="EMBL/GenBank/DDBJ databases">
        <authorList>
            <person name="Capua I."/>
            <person name="De Benedictis P."/>
            <person name="Joannis T."/>
            <person name="Lombin L.H."/>
            <person name="Cattoli G."/>
        </authorList>
    </citation>
    <scope>NUCLEOTIDE SEQUENCE [LARGE SCALE GENOMIC DNA]</scope>
    <source>
        <strain evidence="8 9">GluBS11</strain>
    </source>
</reference>
<accession>A0A1D3TU43</accession>
<dbReference type="Gene3D" id="3.40.50.2300">
    <property type="match status" value="2"/>
</dbReference>
<keyword evidence="4 6" id="KW-0732">Signal</keyword>
<dbReference type="PANTHER" id="PTHR46847:SF1">
    <property type="entry name" value="D-ALLOSE-BINDING PERIPLASMIC PROTEIN-RELATED"/>
    <property type="match status" value="1"/>
</dbReference>
<comment type="subcellular location">
    <subcellularLocation>
        <location evidence="1">Cell envelope</location>
    </subcellularLocation>
</comment>
<dbReference type="SUPFAM" id="SSF53822">
    <property type="entry name" value="Periplasmic binding protein-like I"/>
    <property type="match status" value="1"/>
</dbReference>
<evidence type="ECO:0000256" key="3">
    <source>
        <dbReference type="ARBA" id="ARBA00011073"/>
    </source>
</evidence>
<dbReference type="InterPro" id="IPR028082">
    <property type="entry name" value="Peripla_BP_I"/>
</dbReference>
<dbReference type="PANTHER" id="PTHR46847">
    <property type="entry name" value="D-ALLOSE-BINDING PERIPLASMIC PROTEIN-RELATED"/>
    <property type="match status" value="1"/>
</dbReference>
<name>A0A1D3TU43_9FIRM</name>
<evidence type="ECO:0000256" key="6">
    <source>
        <dbReference type="SAM" id="SignalP"/>
    </source>
</evidence>
<evidence type="ECO:0000256" key="5">
    <source>
        <dbReference type="ARBA" id="ARBA00022801"/>
    </source>
</evidence>
<dbReference type="PROSITE" id="PS00136">
    <property type="entry name" value="SUBTILASE_ASP"/>
    <property type="match status" value="1"/>
</dbReference>
<gene>
    <name evidence="8" type="ORF">SAMN05421730_101165</name>
</gene>
<dbReference type="EMBL" id="FMKA01000011">
    <property type="protein sequence ID" value="SCP97535.1"/>
    <property type="molecule type" value="Genomic_DNA"/>
</dbReference>
<evidence type="ECO:0000256" key="1">
    <source>
        <dbReference type="ARBA" id="ARBA00004196"/>
    </source>
</evidence>
<protein>
    <submittedName>
        <fullName evidence="8">Ribose transport system substrate-binding protein</fullName>
    </submittedName>
</protein>
<evidence type="ECO:0000259" key="7">
    <source>
        <dbReference type="Pfam" id="PF13407"/>
    </source>
</evidence>
<keyword evidence="5" id="KW-0378">Hydrolase</keyword>
<evidence type="ECO:0000256" key="4">
    <source>
        <dbReference type="ARBA" id="ARBA00022729"/>
    </source>
</evidence>
<feature type="domain" description="Periplasmic binding protein" evidence="7">
    <location>
        <begin position="44"/>
        <end position="299"/>
    </location>
</feature>
<dbReference type="InterPro" id="IPR023827">
    <property type="entry name" value="Peptidase_S8_Asp-AS"/>
</dbReference>
<dbReference type="AlphaFoldDB" id="A0A1D3TU43"/>
<comment type="similarity">
    <text evidence="3">Belongs to the peptidase S8 family.</text>
</comment>
<dbReference type="RefSeq" id="WP_242875527.1">
    <property type="nucleotide sequence ID" value="NZ_FMKA01000011.1"/>
</dbReference>